<dbReference type="NCBIfam" id="TIGR00061">
    <property type="entry name" value="L21"/>
    <property type="match status" value="1"/>
</dbReference>
<evidence type="ECO:0000256" key="2">
    <source>
        <dbReference type="ARBA" id="ARBA00022730"/>
    </source>
</evidence>
<dbReference type="InterPro" id="IPR036164">
    <property type="entry name" value="bL21-like_sf"/>
</dbReference>
<dbReference type="GO" id="GO:0006412">
    <property type="term" value="P:translation"/>
    <property type="evidence" value="ECO:0007669"/>
    <property type="project" value="UniProtKB-UniRule"/>
</dbReference>
<keyword evidence="5 6" id="KW-0687">Ribonucleoprotein</keyword>
<comment type="function">
    <text evidence="6 7">This protein binds to 23S rRNA in the presence of protein L20.</text>
</comment>
<keyword evidence="3 6" id="KW-0694">RNA-binding</keyword>
<reference evidence="8 9" key="1">
    <citation type="submission" date="2022-04" db="EMBL/GenBank/DDBJ databases">
        <title>Genome sequence of C. roseum typestrain.</title>
        <authorList>
            <person name="Poehlein A."/>
            <person name="Schoch T."/>
            <person name="Duerre P."/>
            <person name="Daniel R."/>
        </authorList>
    </citation>
    <scope>NUCLEOTIDE SEQUENCE [LARGE SCALE GENOMIC DNA]</scope>
    <source>
        <strain evidence="8 9">DSM 7320</strain>
    </source>
</reference>
<gene>
    <name evidence="6 8" type="primary">rplU</name>
    <name evidence="8" type="ORF">CROST_018200</name>
</gene>
<evidence type="ECO:0000256" key="5">
    <source>
        <dbReference type="ARBA" id="ARBA00023274"/>
    </source>
</evidence>
<evidence type="ECO:0000313" key="9">
    <source>
        <dbReference type="Proteomes" id="UP000190951"/>
    </source>
</evidence>
<dbReference type="GO" id="GO:0005840">
    <property type="term" value="C:ribosome"/>
    <property type="evidence" value="ECO:0007669"/>
    <property type="project" value="UniProtKB-KW"/>
</dbReference>
<dbReference type="EMBL" id="CP096983">
    <property type="protein sequence ID" value="URZ11103.1"/>
    <property type="molecule type" value="Genomic_DNA"/>
</dbReference>
<dbReference type="RefSeq" id="WP_077833453.1">
    <property type="nucleotide sequence ID" value="NZ_CP096983.1"/>
</dbReference>
<dbReference type="InterPro" id="IPR028909">
    <property type="entry name" value="bL21-like"/>
</dbReference>
<dbReference type="Proteomes" id="UP000190951">
    <property type="component" value="Chromosome"/>
</dbReference>
<keyword evidence="9" id="KW-1185">Reference proteome</keyword>
<protein>
    <recommendedName>
        <fullName evidence="6">Large ribosomal subunit protein bL21</fullName>
    </recommendedName>
</protein>
<dbReference type="GO" id="GO:0019843">
    <property type="term" value="F:rRNA binding"/>
    <property type="evidence" value="ECO:0007669"/>
    <property type="project" value="UniProtKB-UniRule"/>
</dbReference>
<proteinExistence type="inferred from homology"/>
<evidence type="ECO:0000256" key="7">
    <source>
        <dbReference type="RuleBase" id="RU000562"/>
    </source>
</evidence>
<dbReference type="InterPro" id="IPR018258">
    <property type="entry name" value="Ribosomal_bL21_CS"/>
</dbReference>
<sequence length="103" mass="11525">MYAVIATGGKQYKVQEGDAIYVEKIAADVDSTIELNEVLAVSKEDGLVLGKPVVEGAKVIAKVEAQGKSKKIIVFKYKRKKDYRRKRGHRQSYTKLVIEKIEA</sequence>
<dbReference type="SUPFAM" id="SSF141091">
    <property type="entry name" value="L21p-like"/>
    <property type="match status" value="1"/>
</dbReference>
<dbReference type="Pfam" id="PF00829">
    <property type="entry name" value="Ribosomal_L21p"/>
    <property type="match status" value="1"/>
</dbReference>
<dbReference type="InterPro" id="IPR001787">
    <property type="entry name" value="Ribosomal_bL21"/>
</dbReference>
<evidence type="ECO:0000256" key="4">
    <source>
        <dbReference type="ARBA" id="ARBA00022980"/>
    </source>
</evidence>
<evidence type="ECO:0000256" key="1">
    <source>
        <dbReference type="ARBA" id="ARBA00008563"/>
    </source>
</evidence>
<evidence type="ECO:0000313" key="8">
    <source>
        <dbReference type="EMBL" id="URZ11103.1"/>
    </source>
</evidence>
<comment type="similarity">
    <text evidence="1 6 7">Belongs to the bacterial ribosomal protein bL21 family.</text>
</comment>
<dbReference type="STRING" id="84029.CROST_14860"/>
<name>A0A1S8LA90_9CLOT</name>
<dbReference type="PANTHER" id="PTHR21349:SF0">
    <property type="entry name" value="LARGE RIBOSOMAL SUBUNIT PROTEIN BL21M"/>
    <property type="match status" value="1"/>
</dbReference>
<evidence type="ECO:0000256" key="3">
    <source>
        <dbReference type="ARBA" id="ARBA00022884"/>
    </source>
</evidence>
<dbReference type="GO" id="GO:0005737">
    <property type="term" value="C:cytoplasm"/>
    <property type="evidence" value="ECO:0007669"/>
    <property type="project" value="UniProtKB-ARBA"/>
</dbReference>
<dbReference type="GO" id="GO:0003735">
    <property type="term" value="F:structural constituent of ribosome"/>
    <property type="evidence" value="ECO:0007669"/>
    <property type="project" value="InterPro"/>
</dbReference>
<organism evidence="8 9">
    <name type="scientific">Clostridium felsineum</name>
    <dbReference type="NCBI Taxonomy" id="36839"/>
    <lineage>
        <taxon>Bacteria</taxon>
        <taxon>Bacillati</taxon>
        <taxon>Bacillota</taxon>
        <taxon>Clostridia</taxon>
        <taxon>Eubacteriales</taxon>
        <taxon>Clostridiaceae</taxon>
        <taxon>Clostridium</taxon>
    </lineage>
</organism>
<comment type="subunit">
    <text evidence="6">Part of the 50S ribosomal subunit. Contacts protein L20.</text>
</comment>
<dbReference type="KEGG" id="crw:CROST_018200"/>
<evidence type="ECO:0000256" key="6">
    <source>
        <dbReference type="HAMAP-Rule" id="MF_01363"/>
    </source>
</evidence>
<keyword evidence="4 6" id="KW-0689">Ribosomal protein</keyword>
<keyword evidence="2 6" id="KW-0699">rRNA-binding</keyword>
<dbReference type="GO" id="GO:1990904">
    <property type="term" value="C:ribonucleoprotein complex"/>
    <property type="evidence" value="ECO:0007669"/>
    <property type="project" value="UniProtKB-KW"/>
</dbReference>
<dbReference type="PANTHER" id="PTHR21349">
    <property type="entry name" value="50S RIBOSOMAL PROTEIN L21"/>
    <property type="match status" value="1"/>
</dbReference>
<dbReference type="PROSITE" id="PS01169">
    <property type="entry name" value="RIBOSOMAL_L21"/>
    <property type="match status" value="1"/>
</dbReference>
<accession>A0A1S8LA90</accession>
<dbReference type="AlphaFoldDB" id="A0A1S8LA90"/>
<dbReference type="HAMAP" id="MF_01363">
    <property type="entry name" value="Ribosomal_bL21"/>
    <property type="match status" value="1"/>
</dbReference>